<keyword evidence="5" id="KW-1185">Reference proteome</keyword>
<name>A0A218W3W2_PUNGR</name>
<dbReference type="EMBL" id="MTKT01005472">
    <property type="protein sequence ID" value="OWM66931.1"/>
    <property type="molecule type" value="Genomic_DNA"/>
</dbReference>
<evidence type="ECO:0000313" key="3">
    <source>
        <dbReference type="EMBL" id="PKI36291.1"/>
    </source>
</evidence>
<reference evidence="4" key="1">
    <citation type="journal article" date="2017" name="Plant J.">
        <title>The pomegranate (Punica granatum L.) genome and the genomics of punicalagin biosynthesis.</title>
        <authorList>
            <person name="Qin G."/>
            <person name="Xu C."/>
            <person name="Ming R."/>
            <person name="Tang H."/>
            <person name="Guyot R."/>
            <person name="Kramer E.M."/>
            <person name="Hu Y."/>
            <person name="Yi X."/>
            <person name="Qi Y."/>
            <person name="Xu X."/>
            <person name="Gao Z."/>
            <person name="Pan H."/>
            <person name="Jian J."/>
            <person name="Tian Y."/>
            <person name="Yue Z."/>
            <person name="Xu Y."/>
        </authorList>
    </citation>
    <scope>NUCLEOTIDE SEQUENCE [LARGE SCALE GENOMIC DNA]</scope>
    <source>
        <strain evidence="4">cv. Dabenzi</strain>
    </source>
</reference>
<dbReference type="Proteomes" id="UP000197138">
    <property type="component" value="Unassembled WGS sequence"/>
</dbReference>
<proteinExistence type="predicted"/>
<sequence length="155" mass="17416">MNKKPTPYSRSEAGKNQNFPSIFFTNLTTTSTQETPDQKPTIDDSTADITITQKAKNPIGRCGGSATRHFTSQRTAQNTDGWKLIPMGVYTAKPWMNQRVTEEEGEHFLTFDRNRFMGFCLSMVSSSVLRFSGTFLGYVVDARRDLCVLQTISRG</sequence>
<evidence type="ECO:0000313" key="2">
    <source>
        <dbReference type="EMBL" id="OWM66931.1"/>
    </source>
</evidence>
<accession>A0A218W3W2</accession>
<reference evidence="3 5" key="3">
    <citation type="submission" date="2017-11" db="EMBL/GenBank/DDBJ databases">
        <title>De-novo sequencing of pomegranate (Punica granatum L.) genome.</title>
        <authorList>
            <person name="Akparov Z."/>
            <person name="Amiraslanov A."/>
            <person name="Hajiyeva S."/>
            <person name="Abbasov M."/>
            <person name="Kaur K."/>
            <person name="Hamwieh A."/>
            <person name="Solovyev V."/>
            <person name="Salamov A."/>
            <person name="Braich B."/>
            <person name="Kosarev P."/>
            <person name="Mahmoud A."/>
            <person name="Hajiyev E."/>
            <person name="Babayeva S."/>
            <person name="Izzatullayeva V."/>
            <person name="Mammadov A."/>
            <person name="Mammadov A."/>
            <person name="Sharifova S."/>
            <person name="Ojaghi J."/>
            <person name="Eynullazada K."/>
            <person name="Bayramov B."/>
            <person name="Abdulazimova A."/>
            <person name="Shahmuradov I."/>
        </authorList>
    </citation>
    <scope>NUCLEOTIDE SEQUENCE [LARGE SCALE GENOMIC DNA]</scope>
    <source>
        <strain evidence="3">AG2017</strain>
        <strain evidence="5">cv. AG2017</strain>
        <tissue evidence="3">Leaf</tissue>
    </source>
</reference>
<comment type="caution">
    <text evidence="2">The sequence shown here is derived from an EMBL/GenBank/DDBJ whole genome shotgun (WGS) entry which is preliminary data.</text>
</comment>
<reference evidence="2" key="2">
    <citation type="submission" date="2017-06" db="EMBL/GenBank/DDBJ databases">
        <title>The pomegranate genome and the genomics of punicalagin biosynthesis.</title>
        <authorList>
            <person name="Xu C."/>
        </authorList>
    </citation>
    <scope>NUCLEOTIDE SEQUENCE [LARGE SCALE GENOMIC DNA]</scope>
    <source>
        <tissue evidence="2">Fresh leaf</tissue>
    </source>
</reference>
<feature type="region of interest" description="Disordered" evidence="1">
    <location>
        <begin position="1"/>
        <end position="20"/>
    </location>
</feature>
<protein>
    <submittedName>
        <fullName evidence="2">Uncharacterized protein</fullName>
    </submittedName>
</protein>
<gene>
    <name evidence="2" type="ORF">CDL15_Pgr008100</name>
    <name evidence="3" type="ORF">CRG98_043317</name>
</gene>
<dbReference type="EMBL" id="PGOL01004924">
    <property type="protein sequence ID" value="PKI36291.1"/>
    <property type="molecule type" value="Genomic_DNA"/>
</dbReference>
<evidence type="ECO:0000256" key="1">
    <source>
        <dbReference type="SAM" id="MobiDB-lite"/>
    </source>
</evidence>
<dbReference type="Proteomes" id="UP000233551">
    <property type="component" value="Unassembled WGS sequence"/>
</dbReference>
<dbReference type="AlphaFoldDB" id="A0A218W3W2"/>
<evidence type="ECO:0000313" key="5">
    <source>
        <dbReference type="Proteomes" id="UP000233551"/>
    </source>
</evidence>
<organism evidence="2 4">
    <name type="scientific">Punica granatum</name>
    <name type="common">Pomegranate</name>
    <dbReference type="NCBI Taxonomy" id="22663"/>
    <lineage>
        <taxon>Eukaryota</taxon>
        <taxon>Viridiplantae</taxon>
        <taxon>Streptophyta</taxon>
        <taxon>Embryophyta</taxon>
        <taxon>Tracheophyta</taxon>
        <taxon>Spermatophyta</taxon>
        <taxon>Magnoliopsida</taxon>
        <taxon>eudicotyledons</taxon>
        <taxon>Gunneridae</taxon>
        <taxon>Pentapetalae</taxon>
        <taxon>rosids</taxon>
        <taxon>malvids</taxon>
        <taxon>Myrtales</taxon>
        <taxon>Lythraceae</taxon>
        <taxon>Punica</taxon>
    </lineage>
</organism>
<evidence type="ECO:0000313" key="4">
    <source>
        <dbReference type="Proteomes" id="UP000197138"/>
    </source>
</evidence>